<evidence type="ECO:0000256" key="7">
    <source>
        <dbReference type="ARBA" id="ARBA00023170"/>
    </source>
</evidence>
<comment type="similarity">
    <text evidence="2 9">Belongs to the G-protein coupled receptor 1 family.</text>
</comment>
<dbReference type="InterPro" id="IPR017452">
    <property type="entry name" value="GPCR_Rhodpsn_7TM"/>
</dbReference>
<dbReference type="CDD" id="cd15203">
    <property type="entry name" value="7tmA_NPYR-like"/>
    <property type="match status" value="1"/>
</dbReference>
<dbReference type="PROSITE" id="PS00237">
    <property type="entry name" value="G_PROTEIN_RECEP_F1_1"/>
    <property type="match status" value="1"/>
</dbReference>
<organism evidence="10 11">
    <name type="scientific">Schistosoma haematobium</name>
    <name type="common">Blood fluke</name>
    <dbReference type="NCBI Taxonomy" id="6185"/>
    <lineage>
        <taxon>Eukaryota</taxon>
        <taxon>Metazoa</taxon>
        <taxon>Spiralia</taxon>
        <taxon>Lophotrochozoa</taxon>
        <taxon>Platyhelminthes</taxon>
        <taxon>Trematoda</taxon>
        <taxon>Digenea</taxon>
        <taxon>Strigeidida</taxon>
        <taxon>Schistosomatoidea</taxon>
        <taxon>Schistosomatidae</taxon>
        <taxon>Schistosoma</taxon>
    </lineage>
</organism>
<accession>A0A6A5DQL0</accession>
<dbReference type="InterPro" id="IPR000611">
    <property type="entry name" value="NPY_rcpt"/>
</dbReference>
<dbReference type="GO" id="GO:0004983">
    <property type="term" value="F:neuropeptide Y receptor activity"/>
    <property type="evidence" value="ECO:0007669"/>
    <property type="project" value="InterPro"/>
</dbReference>
<dbReference type="PRINTS" id="PR00237">
    <property type="entry name" value="GPCRRHODOPSN"/>
</dbReference>
<comment type="subcellular location">
    <subcellularLocation>
        <location evidence="1">Membrane</location>
        <topology evidence="1">Multi-pass membrane protein</topology>
    </subcellularLocation>
</comment>
<dbReference type="PANTHER" id="PTHR24235">
    <property type="entry name" value="NEUROPEPTIDE Y RECEPTOR"/>
    <property type="match status" value="1"/>
</dbReference>
<name>A0A6A5DQL0_SCHHA</name>
<evidence type="ECO:0000313" key="11">
    <source>
        <dbReference type="Proteomes" id="UP000471633"/>
    </source>
</evidence>
<dbReference type="GO" id="GO:0042923">
    <property type="term" value="F:neuropeptide binding"/>
    <property type="evidence" value="ECO:0007669"/>
    <property type="project" value="TreeGrafter"/>
</dbReference>
<reference evidence="10" key="2">
    <citation type="journal article" date="2019" name="Gigascience">
        <title>High-quality Schistosoma haematobium genome achieved by single-molecule and long-range sequencing.</title>
        <authorList>
            <person name="Stroehlein A.J."/>
            <person name="Korhonen P.K."/>
            <person name="Chong T.M."/>
            <person name="Lim Y.L."/>
            <person name="Chan K.G."/>
            <person name="Webster B."/>
            <person name="Rollinson D."/>
            <person name="Brindley P.J."/>
            <person name="Gasser R.B."/>
            <person name="Young N.D."/>
        </authorList>
    </citation>
    <scope>NUCLEOTIDE SEQUENCE</scope>
</reference>
<dbReference type="RefSeq" id="XP_012797556.2">
    <property type="nucleotide sequence ID" value="XM_012942102.3"/>
</dbReference>
<keyword evidence="5 9" id="KW-0297">G-protein coupled receptor</keyword>
<evidence type="ECO:0000256" key="3">
    <source>
        <dbReference type="ARBA" id="ARBA00022692"/>
    </source>
</evidence>
<gene>
    <name evidence="10" type="ORF">MS3_00003071</name>
</gene>
<reference evidence="10" key="1">
    <citation type="journal article" date="2012" name="Nat. Genet.">
        <title>Whole-genome sequence of Schistosoma haematobium.</title>
        <authorList>
            <person name="Young N.D."/>
            <person name="Jex A.R."/>
            <person name="Li B."/>
            <person name="Liu S."/>
            <person name="Yang L."/>
            <person name="Xiong Z."/>
            <person name="Li Y."/>
            <person name="Cantacessi C."/>
            <person name="Hall R.S."/>
            <person name="Xu X."/>
            <person name="Chen F."/>
            <person name="Wu X."/>
            <person name="Zerlotini A."/>
            <person name="Oliveira G."/>
            <person name="Hofmann A."/>
            <person name="Zhang G."/>
            <person name="Fang X."/>
            <person name="Kang Y."/>
            <person name="Campbell B.E."/>
            <person name="Loukas A."/>
            <person name="Ranganathan S."/>
            <person name="Rollinson D."/>
            <person name="Rinaldi G."/>
            <person name="Brindley P.J."/>
            <person name="Yang H."/>
            <person name="Wang J."/>
            <person name="Wang J."/>
            <person name="Gasser R.B."/>
        </authorList>
    </citation>
    <scope>NUCLEOTIDE SEQUENCE</scope>
</reference>
<sequence length="636" mass="72642">MNNQLPVETLTTATINGNTYDSLLTMSQKYTELLNLCTSMLMMNSATINMNQTFTNNWIDEINHKANLSNSPTHSKSDQLPTSKAHIFPTTSLQLNQPKYQTSQSPLLFDFSSDLGKTEHSSHRIPSWRNFLICIYTLLTICGATFNLILIFALIKFRKQTLSHNITNLFVLCLAVSDIFLCSVSMPIQLYYEMTENHKPSTDLCRVLFSSFGIPMYISCLTILLIAFDRYRLIVYPLKTQLTPKAAFGLIIIVILFSALNSIPVALQVNSEGLNEYHYCVESWPSPQLRFAYSVSIFVILVLLPLSASGGFYLAIYRRLKQRPCQLNASKEAEKRKKRTTSLLVITVVCFAVCWTPWCLYSLLLEVQALLNVENDLPSASTYDLLKFNRLFNSSQQATHKEDETWKYSIGLKTCEDFLWYTMNQSLPIMNGNFTMDSSIDLMKPNMNIIPGRHIKIIDLLLKLFAMGSACVNPLLYGWLNEPIRVIMRRQYSRFEGCFKCFEISRRRTDNKKHMKNYIEEQNLQKRPLTNTSCFDKHKSTLLLSSSSSSKFLRPSHFIRSNSDYDTKAKVKTDRPKIGCKQLNDARSVSYAEGDIDLNNKDNLNQIVVIKNNKLDSDTGILTNNDNNNTVDSNRG</sequence>
<dbReference type="Proteomes" id="UP000471633">
    <property type="component" value="Unassembled WGS sequence"/>
</dbReference>
<dbReference type="Gene3D" id="1.20.1070.10">
    <property type="entry name" value="Rhodopsin 7-helix transmembrane proteins"/>
    <property type="match status" value="1"/>
</dbReference>
<keyword evidence="11" id="KW-1185">Reference proteome</keyword>
<dbReference type="KEGG" id="shx:MS3_00003071"/>
<keyword evidence="7 9" id="KW-0675">Receptor</keyword>
<dbReference type="Pfam" id="PF00001">
    <property type="entry name" value="7tm_1"/>
    <property type="match status" value="1"/>
</dbReference>
<dbReference type="GeneID" id="24593557"/>
<keyword evidence="3 9" id="KW-0812">Transmembrane</keyword>
<dbReference type="GO" id="GO:0005886">
    <property type="term" value="C:plasma membrane"/>
    <property type="evidence" value="ECO:0007669"/>
    <property type="project" value="TreeGrafter"/>
</dbReference>
<dbReference type="InterPro" id="IPR000276">
    <property type="entry name" value="GPCR_Rhodpsn"/>
</dbReference>
<evidence type="ECO:0000256" key="6">
    <source>
        <dbReference type="ARBA" id="ARBA00023136"/>
    </source>
</evidence>
<dbReference type="SUPFAM" id="SSF81321">
    <property type="entry name" value="Family A G protein-coupled receptor-like"/>
    <property type="match status" value="1"/>
</dbReference>
<dbReference type="AlphaFoldDB" id="A0A6A5DQL0"/>
<proteinExistence type="inferred from homology"/>
<comment type="caution">
    <text evidence="10">The sequence shown here is derived from an EMBL/GenBank/DDBJ whole genome shotgun (WGS) entry which is preliminary data.</text>
</comment>
<evidence type="ECO:0000313" key="10">
    <source>
        <dbReference type="EMBL" id="KAH9590347.1"/>
    </source>
</evidence>
<dbReference type="PRINTS" id="PR01012">
    <property type="entry name" value="NRPEPTIDEYR"/>
</dbReference>
<dbReference type="CTD" id="24593557"/>
<dbReference type="EMBL" id="AMPZ03000002">
    <property type="protein sequence ID" value="KAH9590347.1"/>
    <property type="molecule type" value="Genomic_DNA"/>
</dbReference>
<evidence type="ECO:0000256" key="9">
    <source>
        <dbReference type="RuleBase" id="RU000688"/>
    </source>
</evidence>
<dbReference type="GO" id="GO:0043005">
    <property type="term" value="C:neuron projection"/>
    <property type="evidence" value="ECO:0007669"/>
    <property type="project" value="TreeGrafter"/>
</dbReference>
<evidence type="ECO:0000256" key="8">
    <source>
        <dbReference type="ARBA" id="ARBA00023224"/>
    </source>
</evidence>
<protein>
    <submittedName>
        <fullName evidence="10">Uncharacterized protein</fullName>
    </submittedName>
</protein>
<dbReference type="SMART" id="SM01381">
    <property type="entry name" value="7TM_GPCR_Srsx"/>
    <property type="match status" value="1"/>
</dbReference>
<evidence type="ECO:0000256" key="5">
    <source>
        <dbReference type="ARBA" id="ARBA00023040"/>
    </source>
</evidence>
<keyword evidence="6" id="KW-0472">Membrane</keyword>
<reference evidence="10" key="3">
    <citation type="submission" date="2021-06" db="EMBL/GenBank/DDBJ databases">
        <title>Chromosome-level genome assembly for S. haematobium.</title>
        <authorList>
            <person name="Stroehlein A.J."/>
        </authorList>
    </citation>
    <scope>NUCLEOTIDE SEQUENCE</scope>
</reference>
<keyword evidence="4" id="KW-1133">Transmembrane helix</keyword>
<reference evidence="10" key="4">
    <citation type="journal article" date="2022" name="PLoS Pathog.">
        <title>Chromosome-level genome of Schistosoma haematobium underpins genome-wide explorations of molecular variation.</title>
        <authorList>
            <person name="Stroehlein A.J."/>
            <person name="Korhonen P.K."/>
            <person name="Lee V.V."/>
            <person name="Ralph S.A."/>
            <person name="Mentink-Kane M."/>
            <person name="You H."/>
            <person name="McManus D.P."/>
            <person name="Tchuente L.T."/>
            <person name="Stothard J.R."/>
            <person name="Kaur P."/>
            <person name="Dudchenko O."/>
            <person name="Aiden E.L."/>
            <person name="Yang B."/>
            <person name="Yang H."/>
            <person name="Emery A.M."/>
            <person name="Webster B.L."/>
            <person name="Brindley P.J."/>
            <person name="Rollinson D."/>
            <person name="Chang B.C.H."/>
            <person name="Gasser R.B."/>
            <person name="Young N.D."/>
        </authorList>
    </citation>
    <scope>NUCLEOTIDE SEQUENCE</scope>
</reference>
<dbReference type="PANTHER" id="PTHR24235:SF12">
    <property type="entry name" value="G-PROTEIN COUPLED RECEPTORS FAMILY 1 PROFILE DOMAIN-CONTAINING PROTEIN"/>
    <property type="match status" value="1"/>
</dbReference>
<evidence type="ECO:0000256" key="4">
    <source>
        <dbReference type="ARBA" id="ARBA00022989"/>
    </source>
</evidence>
<keyword evidence="8 9" id="KW-0807">Transducer</keyword>
<evidence type="ECO:0000256" key="2">
    <source>
        <dbReference type="ARBA" id="ARBA00010663"/>
    </source>
</evidence>
<evidence type="ECO:0000256" key="1">
    <source>
        <dbReference type="ARBA" id="ARBA00004141"/>
    </source>
</evidence>
<dbReference type="PROSITE" id="PS50262">
    <property type="entry name" value="G_PROTEIN_RECEP_F1_2"/>
    <property type="match status" value="1"/>
</dbReference>